<feature type="compositionally biased region" description="Basic and acidic residues" evidence="2">
    <location>
        <begin position="9"/>
        <end position="20"/>
    </location>
</feature>
<evidence type="ECO:0000313" key="3">
    <source>
        <dbReference type="EMBL" id="KAJ7101232.1"/>
    </source>
</evidence>
<organism evidence="3 4">
    <name type="scientific">Mycena belliarum</name>
    <dbReference type="NCBI Taxonomy" id="1033014"/>
    <lineage>
        <taxon>Eukaryota</taxon>
        <taxon>Fungi</taxon>
        <taxon>Dikarya</taxon>
        <taxon>Basidiomycota</taxon>
        <taxon>Agaricomycotina</taxon>
        <taxon>Agaricomycetes</taxon>
        <taxon>Agaricomycetidae</taxon>
        <taxon>Agaricales</taxon>
        <taxon>Marasmiineae</taxon>
        <taxon>Mycenaceae</taxon>
        <taxon>Mycena</taxon>
    </lineage>
</organism>
<feature type="coiled-coil region" evidence="1">
    <location>
        <begin position="150"/>
        <end position="177"/>
    </location>
</feature>
<keyword evidence="4" id="KW-1185">Reference proteome</keyword>
<evidence type="ECO:0000256" key="2">
    <source>
        <dbReference type="SAM" id="MobiDB-lite"/>
    </source>
</evidence>
<comment type="caution">
    <text evidence="3">The sequence shown here is derived from an EMBL/GenBank/DDBJ whole genome shotgun (WGS) entry which is preliminary data.</text>
</comment>
<proteinExistence type="predicted"/>
<reference evidence="3" key="1">
    <citation type="submission" date="2023-03" db="EMBL/GenBank/DDBJ databases">
        <title>Massive genome expansion in bonnet fungi (Mycena s.s.) driven by repeated elements and novel gene families across ecological guilds.</title>
        <authorList>
            <consortium name="Lawrence Berkeley National Laboratory"/>
            <person name="Harder C.B."/>
            <person name="Miyauchi S."/>
            <person name="Viragh M."/>
            <person name="Kuo A."/>
            <person name="Thoen E."/>
            <person name="Andreopoulos B."/>
            <person name="Lu D."/>
            <person name="Skrede I."/>
            <person name="Drula E."/>
            <person name="Henrissat B."/>
            <person name="Morin E."/>
            <person name="Kohler A."/>
            <person name="Barry K."/>
            <person name="LaButti K."/>
            <person name="Morin E."/>
            <person name="Salamov A."/>
            <person name="Lipzen A."/>
            <person name="Mereny Z."/>
            <person name="Hegedus B."/>
            <person name="Baldrian P."/>
            <person name="Stursova M."/>
            <person name="Weitz H."/>
            <person name="Taylor A."/>
            <person name="Grigoriev I.V."/>
            <person name="Nagy L.G."/>
            <person name="Martin F."/>
            <person name="Kauserud H."/>
        </authorList>
    </citation>
    <scope>NUCLEOTIDE SEQUENCE</scope>
    <source>
        <strain evidence="3">CBHHK173m</strain>
    </source>
</reference>
<gene>
    <name evidence="3" type="ORF">B0H15DRAFT_943559</name>
</gene>
<dbReference type="AlphaFoldDB" id="A0AAD6ULV9"/>
<evidence type="ECO:0000256" key="1">
    <source>
        <dbReference type="SAM" id="Coils"/>
    </source>
</evidence>
<feature type="region of interest" description="Disordered" evidence="2">
    <location>
        <begin position="1"/>
        <end position="20"/>
    </location>
</feature>
<keyword evidence="1" id="KW-0175">Coiled coil</keyword>
<accession>A0AAD6ULV9</accession>
<dbReference type="Proteomes" id="UP001222325">
    <property type="component" value="Unassembled WGS sequence"/>
</dbReference>
<protein>
    <submittedName>
        <fullName evidence="3">Uncharacterized protein</fullName>
    </submittedName>
</protein>
<sequence>MPPQYSSREAQKKKNRVEELRAREEMRARAQARHGVPLALARRATPHIPRVARAQARRGVPLATPLIPRAIVAVARVIAPLPTPPPPTPGPAPEQEDAWKAADNRWFKTDPDAWFDHYAPPRWSPSDDEACEDVHVQDQNEACTLSADVVSRARIRAALKEAALEEAARERVELEAMRHMESKGQGAEI</sequence>
<evidence type="ECO:0000313" key="4">
    <source>
        <dbReference type="Proteomes" id="UP001222325"/>
    </source>
</evidence>
<dbReference type="EMBL" id="JARJCN010000004">
    <property type="protein sequence ID" value="KAJ7101232.1"/>
    <property type="molecule type" value="Genomic_DNA"/>
</dbReference>
<name>A0AAD6ULV9_9AGAR</name>